<accession>A0A0C3CZ58</accession>
<organism evidence="1 2">
    <name type="scientific">Scleroderma citrinum Foug A</name>
    <dbReference type="NCBI Taxonomy" id="1036808"/>
    <lineage>
        <taxon>Eukaryota</taxon>
        <taxon>Fungi</taxon>
        <taxon>Dikarya</taxon>
        <taxon>Basidiomycota</taxon>
        <taxon>Agaricomycotina</taxon>
        <taxon>Agaricomycetes</taxon>
        <taxon>Agaricomycetidae</taxon>
        <taxon>Boletales</taxon>
        <taxon>Sclerodermatineae</taxon>
        <taxon>Sclerodermataceae</taxon>
        <taxon>Scleroderma</taxon>
    </lineage>
</organism>
<dbReference type="Proteomes" id="UP000053989">
    <property type="component" value="Unassembled WGS sequence"/>
</dbReference>
<proteinExistence type="predicted"/>
<gene>
    <name evidence="1" type="ORF">SCLCIDRAFT_408891</name>
</gene>
<protein>
    <submittedName>
        <fullName evidence="1">Uncharacterized protein</fullName>
    </submittedName>
</protein>
<name>A0A0C3CZ58_9AGAM</name>
<sequence>MPTSMQREVSQYYESYDGDPGRLPVPSVSKIIETKGPDPNMRELQSLLHTMLPPQVFHVIRATITPDGACLRNKKDSTTASISIVIRNLDGQSPPTTSWIAVVAEQANMPNCCDSRFNEGRLCKSTDA</sequence>
<evidence type="ECO:0000313" key="1">
    <source>
        <dbReference type="EMBL" id="KIM53850.1"/>
    </source>
</evidence>
<reference evidence="2" key="2">
    <citation type="submission" date="2015-01" db="EMBL/GenBank/DDBJ databases">
        <title>Evolutionary Origins and Diversification of the Mycorrhizal Mutualists.</title>
        <authorList>
            <consortium name="DOE Joint Genome Institute"/>
            <consortium name="Mycorrhizal Genomics Consortium"/>
            <person name="Kohler A."/>
            <person name="Kuo A."/>
            <person name="Nagy L.G."/>
            <person name="Floudas D."/>
            <person name="Copeland A."/>
            <person name="Barry K.W."/>
            <person name="Cichocki N."/>
            <person name="Veneault-Fourrey C."/>
            <person name="LaButti K."/>
            <person name="Lindquist E.A."/>
            <person name="Lipzen A."/>
            <person name="Lundell T."/>
            <person name="Morin E."/>
            <person name="Murat C."/>
            <person name="Riley R."/>
            <person name="Ohm R."/>
            <person name="Sun H."/>
            <person name="Tunlid A."/>
            <person name="Henrissat B."/>
            <person name="Grigoriev I.V."/>
            <person name="Hibbett D.S."/>
            <person name="Martin F."/>
        </authorList>
    </citation>
    <scope>NUCLEOTIDE SEQUENCE [LARGE SCALE GENOMIC DNA]</scope>
    <source>
        <strain evidence="2">Foug A</strain>
    </source>
</reference>
<dbReference type="AlphaFoldDB" id="A0A0C3CZ58"/>
<dbReference type="HOGENOM" id="CLU_1960868_0_0_1"/>
<keyword evidence="2" id="KW-1185">Reference proteome</keyword>
<evidence type="ECO:0000313" key="2">
    <source>
        <dbReference type="Proteomes" id="UP000053989"/>
    </source>
</evidence>
<dbReference type="EMBL" id="KN822169">
    <property type="protein sequence ID" value="KIM53850.1"/>
    <property type="molecule type" value="Genomic_DNA"/>
</dbReference>
<dbReference type="InParanoid" id="A0A0C3CZ58"/>
<reference evidence="1 2" key="1">
    <citation type="submission" date="2014-04" db="EMBL/GenBank/DDBJ databases">
        <authorList>
            <consortium name="DOE Joint Genome Institute"/>
            <person name="Kuo A."/>
            <person name="Kohler A."/>
            <person name="Nagy L.G."/>
            <person name="Floudas D."/>
            <person name="Copeland A."/>
            <person name="Barry K.W."/>
            <person name="Cichocki N."/>
            <person name="Veneault-Fourrey C."/>
            <person name="LaButti K."/>
            <person name="Lindquist E.A."/>
            <person name="Lipzen A."/>
            <person name="Lundell T."/>
            <person name="Morin E."/>
            <person name="Murat C."/>
            <person name="Sun H."/>
            <person name="Tunlid A."/>
            <person name="Henrissat B."/>
            <person name="Grigoriev I.V."/>
            <person name="Hibbett D.S."/>
            <person name="Martin F."/>
            <person name="Nordberg H.P."/>
            <person name="Cantor M.N."/>
            <person name="Hua S.X."/>
        </authorList>
    </citation>
    <scope>NUCLEOTIDE SEQUENCE [LARGE SCALE GENOMIC DNA]</scope>
    <source>
        <strain evidence="1 2">Foug A</strain>
    </source>
</reference>